<protein>
    <submittedName>
        <fullName evidence="2">Uncharacterized protein</fullName>
    </submittedName>
</protein>
<accession>A0A4Q7N0L0</accession>
<proteinExistence type="predicted"/>
<organism evidence="2 3">
    <name type="scientific">Pseudobacter ginsenosidimutans</name>
    <dbReference type="NCBI Taxonomy" id="661488"/>
    <lineage>
        <taxon>Bacteria</taxon>
        <taxon>Pseudomonadati</taxon>
        <taxon>Bacteroidota</taxon>
        <taxon>Chitinophagia</taxon>
        <taxon>Chitinophagales</taxon>
        <taxon>Chitinophagaceae</taxon>
        <taxon>Pseudobacter</taxon>
    </lineage>
</organism>
<dbReference type="RefSeq" id="WP_130539517.1">
    <property type="nucleotide sequence ID" value="NZ_CP042431.1"/>
</dbReference>
<evidence type="ECO:0000313" key="2">
    <source>
        <dbReference type="EMBL" id="RZS75117.1"/>
    </source>
</evidence>
<dbReference type="Proteomes" id="UP000293874">
    <property type="component" value="Unassembled WGS sequence"/>
</dbReference>
<reference evidence="2 3" key="1">
    <citation type="submission" date="2019-02" db="EMBL/GenBank/DDBJ databases">
        <title>Genomic Encyclopedia of Type Strains, Phase IV (KMG-IV): sequencing the most valuable type-strain genomes for metagenomic binning, comparative biology and taxonomic classification.</title>
        <authorList>
            <person name="Goeker M."/>
        </authorList>
    </citation>
    <scope>NUCLEOTIDE SEQUENCE [LARGE SCALE GENOMIC DNA]</scope>
    <source>
        <strain evidence="2 3">DSM 18116</strain>
    </source>
</reference>
<evidence type="ECO:0000313" key="3">
    <source>
        <dbReference type="Proteomes" id="UP000293874"/>
    </source>
</evidence>
<keyword evidence="3" id="KW-1185">Reference proteome</keyword>
<name>A0A4Q7N0L0_9BACT</name>
<feature type="chain" id="PRO_5020876029" evidence="1">
    <location>
        <begin position="26"/>
        <end position="282"/>
    </location>
</feature>
<comment type="caution">
    <text evidence="2">The sequence shown here is derived from an EMBL/GenBank/DDBJ whole genome shotgun (WGS) entry which is preliminary data.</text>
</comment>
<dbReference type="EMBL" id="SGXA01000001">
    <property type="protein sequence ID" value="RZS75117.1"/>
    <property type="molecule type" value="Genomic_DNA"/>
</dbReference>
<sequence length="282" mass="31739">MNASIVLSRFVFITLLFFCTGNADAQMKKTDTLRPVIKIRPDNLQLYAGTRIERKQWFPAFSLLMATLKLKINNYTPTAFQYNSNNTYKFHKPFDCTLKIGGRDNEVSQTFDLPATRQNPATIYFTDMRNMVPQTALENGAIKISFRFEAAGHEVLGNCIDNIICGGGMWWFDLDNVQVNILLYPTVENGKLTYSNARAQVSGRLQSVGFNVVGEILEFLNNQVFQTASGIFTDVLNRPDIKATFTESLNNNLSRLPMTLPSPLRSVVLENNGDLVFNKPGK</sequence>
<evidence type="ECO:0000256" key="1">
    <source>
        <dbReference type="SAM" id="SignalP"/>
    </source>
</evidence>
<keyword evidence="1" id="KW-0732">Signal</keyword>
<gene>
    <name evidence="2" type="ORF">EV199_0978</name>
</gene>
<feature type="signal peptide" evidence="1">
    <location>
        <begin position="1"/>
        <end position="25"/>
    </location>
</feature>
<dbReference type="AlphaFoldDB" id="A0A4Q7N0L0"/>